<keyword evidence="8" id="KW-0325">Glycoprotein</keyword>
<sequence>MWPSKTEASRHTSLTFIHNKNPALLLLLLCYLSRPYITMAYVRNRAYSVLLCLFIYSAVILLSCGRVWSQTSPIFACDVAKNPALGDYGFCDKSLSVKARVADLVGRLTLQEKIGNLVNSAIDVSRLGIPKYEWWSEALHGVSNIGPGTRFSSVVPGATSFPMPISIAASFNTSLFEIMGKVVSTEARAMHNVGLAGLTYWSPNINIFRDPRWGRGQETPGEDPVLASKYAAGYVKGLQQTDDGDPNKLKVAACCKHYTAYDVDNWKGVQRYTFNAVVTKQDLDDTFQPPFKSCVIDGNVASVMCSYNKVNGKPTCADPDLLKGVVRGKWKLNGYIVSDCDSVEVLYKDQHYTKTPEEAAAKSILAGLDLNCGRFLGQYTEGAVKQGLIDEASINNAVSNNFATLMRLGFFDGDPSKQLYGNLGPKDVCTPANQELAREAARQGIVLLKNSPGSLPLNAKAIKSLAVIGPNANATRVMIGNYEGIPCKYTSPLQGLTALVPTSYAAGCPNVQCTNAALDDAKNIASSADATVIVVGASLAIEAESLDRVSILLPGQQQLLVTEVANASKGPVILVIMSGGGMDVSFAKTNNKITSILWVGYPGEAGGAAIADVIFGFHNPSGRLPITWYPQSYVDKVAMTNMNMRPDPATGYPGRTYRFYKGETVFSFGDGLSYSSVEHKLVKAPQLVSVPLAEDHVCRSSECKSLDVADEHCQNLAFDIHLRIKNKGKMSNSHTVFLFSTPPAVHNAPQKHLLSFEKVHLTGKSEALVRFKVDVCKDLSVVDELGNRKVALGQHLLHVGNLKHPLSVRI</sequence>
<dbReference type="GO" id="GO:0046556">
    <property type="term" value="F:alpha-L-arabinofuranosidase activity"/>
    <property type="evidence" value="ECO:0007669"/>
    <property type="project" value="UniProtKB-EC"/>
</dbReference>
<evidence type="ECO:0000256" key="15">
    <source>
        <dbReference type="SAM" id="Phobius"/>
    </source>
</evidence>
<comment type="caution">
    <text evidence="17">The sequence shown here is derived from an EMBL/GenBank/DDBJ whole genome shotgun (WGS) entry which is preliminary data.</text>
</comment>
<dbReference type="Pfam" id="PF14310">
    <property type="entry name" value="Fn3-like"/>
    <property type="match status" value="1"/>
</dbReference>
<comment type="subcellular location">
    <subcellularLocation>
        <location evidence="2">Secreted</location>
        <location evidence="2">Extracellular space</location>
        <location evidence="2">Extracellular matrix</location>
    </subcellularLocation>
</comment>
<dbReference type="InterPro" id="IPR044993">
    <property type="entry name" value="BXL"/>
</dbReference>
<dbReference type="FunFam" id="3.20.20.300:FF:000004">
    <property type="entry name" value="probable beta-D-xylosidase 7"/>
    <property type="match status" value="1"/>
</dbReference>
<evidence type="ECO:0000313" key="17">
    <source>
        <dbReference type="EMBL" id="KAK7363167.1"/>
    </source>
</evidence>
<evidence type="ECO:0000256" key="13">
    <source>
        <dbReference type="ARBA" id="ARBA00024574"/>
    </source>
</evidence>
<keyword evidence="15" id="KW-1133">Transmembrane helix</keyword>
<dbReference type="PRINTS" id="PR00133">
    <property type="entry name" value="GLHYDRLASE3"/>
</dbReference>
<dbReference type="EMBL" id="JAYMYQ010000001">
    <property type="protein sequence ID" value="KAK7363167.1"/>
    <property type="molecule type" value="Genomic_DNA"/>
</dbReference>
<evidence type="ECO:0000256" key="5">
    <source>
        <dbReference type="ARBA" id="ARBA00022651"/>
    </source>
</evidence>
<dbReference type="GO" id="GO:0031222">
    <property type="term" value="P:arabinan catabolic process"/>
    <property type="evidence" value="ECO:0007669"/>
    <property type="project" value="TreeGrafter"/>
</dbReference>
<comment type="catalytic activity">
    <reaction evidence="1">
        <text>Hydrolysis of terminal non-reducing alpha-L-arabinofuranoside residues in alpha-L-arabinosides.</text>
        <dbReference type="EC" id="3.2.1.55"/>
    </reaction>
</comment>
<dbReference type="FunFam" id="2.60.40.10:FF:001384">
    <property type="entry name" value="Beta-D-xylosidase 4"/>
    <property type="match status" value="1"/>
</dbReference>
<dbReference type="InterPro" id="IPR026891">
    <property type="entry name" value="Fn3-like"/>
</dbReference>
<keyword evidence="18" id="KW-1185">Reference proteome</keyword>
<keyword evidence="10" id="KW-0119">Carbohydrate metabolism</keyword>
<keyword evidence="5" id="KW-0858">Xylan degradation</keyword>
<dbReference type="Gene3D" id="3.20.20.300">
    <property type="entry name" value="Glycoside hydrolase, family 3, N-terminal domain"/>
    <property type="match status" value="1"/>
</dbReference>
<evidence type="ECO:0000259" key="16">
    <source>
        <dbReference type="SMART" id="SM01217"/>
    </source>
</evidence>
<evidence type="ECO:0000256" key="6">
    <source>
        <dbReference type="ARBA" id="ARBA00022729"/>
    </source>
</evidence>
<keyword evidence="7" id="KW-0378">Hydrolase</keyword>
<evidence type="ECO:0000256" key="9">
    <source>
        <dbReference type="ARBA" id="ARBA00023268"/>
    </source>
</evidence>
<dbReference type="InterPro" id="IPR036962">
    <property type="entry name" value="Glyco_hydro_3_N_sf"/>
</dbReference>
<dbReference type="InterPro" id="IPR001764">
    <property type="entry name" value="Glyco_hydro_3_N"/>
</dbReference>
<dbReference type="Proteomes" id="UP001367508">
    <property type="component" value="Unassembled WGS sequence"/>
</dbReference>
<evidence type="ECO:0000256" key="2">
    <source>
        <dbReference type="ARBA" id="ARBA00004498"/>
    </source>
</evidence>
<evidence type="ECO:0000256" key="7">
    <source>
        <dbReference type="ARBA" id="ARBA00022801"/>
    </source>
</evidence>
<keyword evidence="12" id="KW-0624">Polysaccharide degradation</keyword>
<comment type="catalytic activity">
    <reaction evidence="13">
        <text>Hydrolysis of (1-&gt;4)-beta-D-xylans, to remove successive D-xylose residues from the non-reducing termini.</text>
        <dbReference type="EC" id="3.2.1.37"/>
    </reaction>
</comment>
<keyword evidence="3" id="KW-0964">Secreted</keyword>
<feature type="transmembrane region" description="Helical" evidence="15">
    <location>
        <begin position="49"/>
        <end position="68"/>
    </location>
</feature>
<dbReference type="PANTHER" id="PTHR42721:SF23">
    <property type="entry name" value="BETA-XYLOSIDASE_ALPHA-L-ARABINOFURANOSIDASE-LIKE PROTEIN"/>
    <property type="match status" value="1"/>
</dbReference>
<dbReference type="Gene3D" id="2.60.40.10">
    <property type="entry name" value="Immunoglobulins"/>
    <property type="match status" value="1"/>
</dbReference>
<keyword evidence="15" id="KW-0472">Membrane</keyword>
<keyword evidence="4" id="KW-0272">Extracellular matrix</keyword>
<evidence type="ECO:0000256" key="1">
    <source>
        <dbReference type="ARBA" id="ARBA00001462"/>
    </source>
</evidence>
<accession>A0AAN9R8I9</accession>
<dbReference type="SMART" id="SM01217">
    <property type="entry name" value="Fn3_like"/>
    <property type="match status" value="1"/>
</dbReference>
<name>A0AAN9R8I9_CANGL</name>
<dbReference type="SUPFAM" id="SSF51445">
    <property type="entry name" value="(Trans)glycosidases"/>
    <property type="match status" value="1"/>
</dbReference>
<reference evidence="17 18" key="1">
    <citation type="submission" date="2024-01" db="EMBL/GenBank/DDBJ databases">
        <title>The genomes of 5 underutilized Papilionoideae crops provide insights into root nodulation and disease resistanc.</title>
        <authorList>
            <person name="Jiang F."/>
        </authorList>
    </citation>
    <scope>NUCLEOTIDE SEQUENCE [LARGE SCALE GENOMIC DNA]</scope>
    <source>
        <strain evidence="17">LVBAO_FW01</strain>
        <tissue evidence="17">Leaves</tissue>
    </source>
</reference>
<keyword evidence="15" id="KW-0812">Transmembrane</keyword>
<dbReference type="GO" id="GO:0045493">
    <property type="term" value="P:xylan catabolic process"/>
    <property type="evidence" value="ECO:0007669"/>
    <property type="project" value="UniProtKB-KW"/>
</dbReference>
<dbReference type="InterPro" id="IPR002772">
    <property type="entry name" value="Glyco_hydro_3_C"/>
</dbReference>
<dbReference type="Pfam" id="PF00933">
    <property type="entry name" value="Glyco_hydro_3"/>
    <property type="match status" value="1"/>
</dbReference>
<dbReference type="InterPro" id="IPR013783">
    <property type="entry name" value="Ig-like_fold"/>
</dbReference>
<comment type="similarity">
    <text evidence="14">Belongs to the glycoside hydrolase 3 family.</text>
</comment>
<dbReference type="InterPro" id="IPR017853">
    <property type="entry name" value="GH"/>
</dbReference>
<feature type="domain" description="Fibronectin type III-like" evidence="16">
    <location>
        <begin position="734"/>
        <end position="803"/>
    </location>
</feature>
<gene>
    <name evidence="17" type="ORF">VNO77_05298</name>
</gene>
<dbReference type="PANTHER" id="PTHR42721">
    <property type="entry name" value="SUGAR HYDROLASE-RELATED"/>
    <property type="match status" value="1"/>
</dbReference>
<evidence type="ECO:0000313" key="18">
    <source>
        <dbReference type="Proteomes" id="UP001367508"/>
    </source>
</evidence>
<keyword evidence="9" id="KW-0511">Multifunctional enzyme</keyword>
<proteinExistence type="inferred from homology"/>
<evidence type="ECO:0000256" key="12">
    <source>
        <dbReference type="ARBA" id="ARBA00023326"/>
    </source>
</evidence>
<evidence type="ECO:0000256" key="14">
    <source>
        <dbReference type="ARBA" id="ARBA00061530"/>
    </source>
</evidence>
<dbReference type="GO" id="GO:0009044">
    <property type="term" value="F:xylan 1,4-beta-xylosidase activity"/>
    <property type="evidence" value="ECO:0007669"/>
    <property type="project" value="UniProtKB-EC"/>
</dbReference>
<evidence type="ECO:0000256" key="4">
    <source>
        <dbReference type="ARBA" id="ARBA00022530"/>
    </source>
</evidence>
<dbReference type="Pfam" id="PF01915">
    <property type="entry name" value="Glyco_hydro_3_C"/>
    <property type="match status" value="1"/>
</dbReference>
<dbReference type="AlphaFoldDB" id="A0AAN9R8I9"/>
<dbReference type="SUPFAM" id="SSF52279">
    <property type="entry name" value="Beta-D-glucan exohydrolase, C-terminal domain"/>
    <property type="match status" value="1"/>
</dbReference>
<dbReference type="GO" id="GO:0048046">
    <property type="term" value="C:apoplast"/>
    <property type="evidence" value="ECO:0007669"/>
    <property type="project" value="TreeGrafter"/>
</dbReference>
<dbReference type="InterPro" id="IPR036881">
    <property type="entry name" value="Glyco_hydro_3_C_sf"/>
</dbReference>
<evidence type="ECO:0000256" key="10">
    <source>
        <dbReference type="ARBA" id="ARBA00023277"/>
    </source>
</evidence>
<organism evidence="17 18">
    <name type="scientific">Canavalia gladiata</name>
    <name type="common">Sword bean</name>
    <name type="synonym">Dolichos gladiatus</name>
    <dbReference type="NCBI Taxonomy" id="3824"/>
    <lineage>
        <taxon>Eukaryota</taxon>
        <taxon>Viridiplantae</taxon>
        <taxon>Streptophyta</taxon>
        <taxon>Embryophyta</taxon>
        <taxon>Tracheophyta</taxon>
        <taxon>Spermatophyta</taxon>
        <taxon>Magnoliopsida</taxon>
        <taxon>eudicotyledons</taxon>
        <taxon>Gunneridae</taxon>
        <taxon>Pentapetalae</taxon>
        <taxon>rosids</taxon>
        <taxon>fabids</taxon>
        <taxon>Fabales</taxon>
        <taxon>Fabaceae</taxon>
        <taxon>Papilionoideae</taxon>
        <taxon>50 kb inversion clade</taxon>
        <taxon>NPAAA clade</taxon>
        <taxon>indigoferoid/millettioid clade</taxon>
        <taxon>Phaseoleae</taxon>
        <taxon>Canavalia</taxon>
    </lineage>
</organism>
<evidence type="ECO:0000256" key="8">
    <source>
        <dbReference type="ARBA" id="ARBA00023180"/>
    </source>
</evidence>
<evidence type="ECO:0000256" key="3">
    <source>
        <dbReference type="ARBA" id="ARBA00022525"/>
    </source>
</evidence>
<keyword evidence="11" id="KW-0326">Glycosidase</keyword>
<dbReference type="FunFam" id="3.40.50.1700:FF:000001">
    <property type="entry name" value="probable beta-D-xylosidase 2"/>
    <property type="match status" value="1"/>
</dbReference>
<keyword evidence="6" id="KW-0732">Signal</keyword>
<evidence type="ECO:0000256" key="11">
    <source>
        <dbReference type="ARBA" id="ARBA00023295"/>
    </source>
</evidence>
<protein>
    <recommendedName>
        <fullName evidence="16">Fibronectin type III-like domain-containing protein</fullName>
    </recommendedName>
</protein>
<dbReference type="Gene3D" id="3.40.50.1700">
    <property type="entry name" value="Glycoside hydrolase family 3 C-terminal domain"/>
    <property type="match status" value="1"/>
</dbReference>